<feature type="domain" description="N-acetyltransferase" evidence="1">
    <location>
        <begin position="73"/>
        <end position="218"/>
    </location>
</feature>
<dbReference type="EMBL" id="AP025564">
    <property type="protein sequence ID" value="BDE95512.1"/>
    <property type="molecule type" value="Genomic_DNA"/>
</dbReference>
<dbReference type="SUPFAM" id="SSF55729">
    <property type="entry name" value="Acyl-CoA N-acyltransferases (Nat)"/>
    <property type="match status" value="1"/>
</dbReference>
<organism evidence="2 3">
    <name type="scientific">Raoultibacter timonensis</name>
    <dbReference type="NCBI Taxonomy" id="1907662"/>
    <lineage>
        <taxon>Bacteria</taxon>
        <taxon>Bacillati</taxon>
        <taxon>Actinomycetota</taxon>
        <taxon>Coriobacteriia</taxon>
        <taxon>Eggerthellales</taxon>
        <taxon>Eggerthellaceae</taxon>
        <taxon>Raoultibacter</taxon>
    </lineage>
</organism>
<dbReference type="Pfam" id="PF00583">
    <property type="entry name" value="Acetyltransf_1"/>
    <property type="match status" value="1"/>
</dbReference>
<dbReference type="PROSITE" id="PS51186">
    <property type="entry name" value="GNAT"/>
    <property type="match status" value="1"/>
</dbReference>
<name>A0ABM7WH01_9ACTN</name>
<evidence type="ECO:0000313" key="2">
    <source>
        <dbReference type="EMBL" id="BDE95512.1"/>
    </source>
</evidence>
<dbReference type="CDD" id="cd04301">
    <property type="entry name" value="NAT_SF"/>
    <property type="match status" value="1"/>
</dbReference>
<dbReference type="RefSeq" id="WP_244411874.1">
    <property type="nucleotide sequence ID" value="NZ_AP025564.1"/>
</dbReference>
<dbReference type="InterPro" id="IPR000182">
    <property type="entry name" value="GNAT_dom"/>
</dbReference>
<accession>A0ABM7WH01</accession>
<reference evidence="2 3" key="1">
    <citation type="submission" date="2022-01" db="EMBL/GenBank/DDBJ databases">
        <title>Novel bile acid biosynthetic pathways are enriched in the microbiome of centenarians.</title>
        <authorList>
            <person name="Sato Y."/>
            <person name="Atarashi K."/>
            <person name="Plichta R.D."/>
            <person name="Arai Y."/>
            <person name="Sasajima S."/>
            <person name="Kearney M.S."/>
            <person name="Suda W."/>
            <person name="Takeshita K."/>
            <person name="Sasaki T."/>
            <person name="Okamoto S."/>
            <person name="Skelly N.A."/>
            <person name="Okamura Y."/>
            <person name="Vlamakis H."/>
            <person name="Li Y."/>
            <person name="Tanoue T."/>
            <person name="Takei H."/>
            <person name="Nittono H."/>
            <person name="Narushima S."/>
            <person name="Irie J."/>
            <person name="Itoh H."/>
            <person name="Moriya K."/>
            <person name="Sugiura Y."/>
            <person name="Suematsu M."/>
            <person name="Moritoki N."/>
            <person name="Shibata S."/>
            <person name="Littman R.D."/>
            <person name="Fischbach A.M."/>
            <person name="Uwamino Y."/>
            <person name="Inoue T."/>
            <person name="Honda A."/>
            <person name="Hattori M."/>
            <person name="Murai T."/>
            <person name="Xavier J.R."/>
            <person name="Hirose N."/>
            <person name="Honda K."/>
        </authorList>
    </citation>
    <scope>NUCLEOTIDE SEQUENCE [LARGE SCALE GENOMIC DNA]</scope>
    <source>
        <strain evidence="2 3">CE91-St30</strain>
    </source>
</reference>
<keyword evidence="3" id="KW-1185">Reference proteome</keyword>
<gene>
    <name evidence="2" type="ORF">CE91St30_08450</name>
</gene>
<dbReference type="Proteomes" id="UP001320544">
    <property type="component" value="Chromosome"/>
</dbReference>
<dbReference type="Gene3D" id="3.40.630.30">
    <property type="match status" value="1"/>
</dbReference>
<evidence type="ECO:0000259" key="1">
    <source>
        <dbReference type="PROSITE" id="PS51186"/>
    </source>
</evidence>
<sequence>MQLPGLVTVKPDQTDTIEKLAHMMGKSFMEELWTEAWLESLDCLGTTDERKLEISRAIMKYDFMVGTRHQCCYTLPDFAAGAGAYLSSDLDGRIWSDLEDEATELMAEATLTDDEKAALFKRAEEMGGISNFKWMVPEADGDDFIHFFSIGVNPDMRGSGAFRRLMTPFLEFADSCGINCYLECYTDRLESLYGHFGFETVHRFTDPAFDVYERAMVRTPR</sequence>
<proteinExistence type="predicted"/>
<dbReference type="InterPro" id="IPR016181">
    <property type="entry name" value="Acyl_CoA_acyltransferase"/>
</dbReference>
<protein>
    <recommendedName>
        <fullName evidence="1">N-acetyltransferase domain-containing protein</fullName>
    </recommendedName>
</protein>
<evidence type="ECO:0000313" key="3">
    <source>
        <dbReference type="Proteomes" id="UP001320544"/>
    </source>
</evidence>